<protein>
    <recommendedName>
        <fullName evidence="3">Phasin protein</fullName>
    </recommendedName>
</protein>
<sequence length="143" mass="16938">MATTMPTDVFEDVFKNFRKAAESNLKMQQEMFRQWGALWPGFPTPQAAWVEKVRDFQHQWVTTVSELAHKHRDSLDKQYQAAQESLEEALRVSEASNPEEFRQRTEKMFRKTFDCVREISETQMNEFQEAVNRWSELTTKVGK</sequence>
<gene>
    <name evidence="1" type="ORF">NG895_04900</name>
</gene>
<comment type="caution">
    <text evidence="1">The sequence shown here is derived from an EMBL/GenBank/DDBJ whole genome shotgun (WGS) entry which is preliminary data.</text>
</comment>
<accession>A0A9X2FC34</accession>
<dbReference type="EMBL" id="JAMXLR010000020">
    <property type="protein sequence ID" value="MCO6043236.1"/>
    <property type="molecule type" value="Genomic_DNA"/>
</dbReference>
<organism evidence="1 2">
    <name type="scientific">Aeoliella straminimaris</name>
    <dbReference type="NCBI Taxonomy" id="2954799"/>
    <lineage>
        <taxon>Bacteria</taxon>
        <taxon>Pseudomonadati</taxon>
        <taxon>Planctomycetota</taxon>
        <taxon>Planctomycetia</taxon>
        <taxon>Pirellulales</taxon>
        <taxon>Lacipirellulaceae</taxon>
        <taxon>Aeoliella</taxon>
    </lineage>
</organism>
<proteinExistence type="predicted"/>
<evidence type="ECO:0008006" key="3">
    <source>
        <dbReference type="Google" id="ProtNLM"/>
    </source>
</evidence>
<dbReference type="AlphaFoldDB" id="A0A9X2FC34"/>
<dbReference type="RefSeq" id="WP_252851336.1">
    <property type="nucleotide sequence ID" value="NZ_JAMXLR010000020.1"/>
</dbReference>
<evidence type="ECO:0000313" key="2">
    <source>
        <dbReference type="Proteomes" id="UP001155241"/>
    </source>
</evidence>
<evidence type="ECO:0000313" key="1">
    <source>
        <dbReference type="EMBL" id="MCO6043236.1"/>
    </source>
</evidence>
<keyword evidence="2" id="KW-1185">Reference proteome</keyword>
<dbReference type="Proteomes" id="UP001155241">
    <property type="component" value="Unassembled WGS sequence"/>
</dbReference>
<reference evidence="1" key="1">
    <citation type="submission" date="2022-06" db="EMBL/GenBank/DDBJ databases">
        <title>Aeoliella straminimaris, a novel planctomycete from sediments.</title>
        <authorList>
            <person name="Vitorino I.R."/>
            <person name="Lage O.M."/>
        </authorList>
    </citation>
    <scope>NUCLEOTIDE SEQUENCE</scope>
    <source>
        <strain evidence="1">ICT_H6.2</strain>
    </source>
</reference>
<name>A0A9X2FC34_9BACT</name>